<protein>
    <submittedName>
        <fullName evidence="1">Uncharacterized protein</fullName>
    </submittedName>
</protein>
<organism evidence="1 2">
    <name type="scientific">Ilyodon furcidens</name>
    <name type="common">goldbreast splitfin</name>
    <dbReference type="NCBI Taxonomy" id="33524"/>
    <lineage>
        <taxon>Eukaryota</taxon>
        <taxon>Metazoa</taxon>
        <taxon>Chordata</taxon>
        <taxon>Craniata</taxon>
        <taxon>Vertebrata</taxon>
        <taxon>Euteleostomi</taxon>
        <taxon>Actinopterygii</taxon>
        <taxon>Neopterygii</taxon>
        <taxon>Teleostei</taxon>
        <taxon>Neoteleostei</taxon>
        <taxon>Acanthomorphata</taxon>
        <taxon>Ovalentaria</taxon>
        <taxon>Atherinomorphae</taxon>
        <taxon>Cyprinodontiformes</taxon>
        <taxon>Goodeidae</taxon>
        <taxon>Ilyodon</taxon>
    </lineage>
</organism>
<proteinExistence type="predicted"/>
<evidence type="ECO:0000313" key="2">
    <source>
        <dbReference type="Proteomes" id="UP001482620"/>
    </source>
</evidence>
<gene>
    <name evidence="1" type="ORF">ILYODFUR_033763</name>
</gene>
<keyword evidence="2" id="KW-1185">Reference proteome</keyword>
<reference evidence="1 2" key="1">
    <citation type="submission" date="2021-06" db="EMBL/GenBank/DDBJ databases">
        <authorList>
            <person name="Palmer J.M."/>
        </authorList>
    </citation>
    <scope>NUCLEOTIDE SEQUENCE [LARGE SCALE GENOMIC DNA]</scope>
    <source>
        <strain evidence="2">if_2019</strain>
        <tissue evidence="1">Muscle</tissue>
    </source>
</reference>
<dbReference type="EMBL" id="JAHRIQ010052199">
    <property type="protein sequence ID" value="MEQ2238500.1"/>
    <property type="molecule type" value="Genomic_DNA"/>
</dbReference>
<comment type="caution">
    <text evidence="1">The sequence shown here is derived from an EMBL/GenBank/DDBJ whole genome shotgun (WGS) entry which is preliminary data.</text>
</comment>
<name>A0ABV0U022_9TELE</name>
<sequence>MKTFRPWYSSGACCRLSHRIFITSRSFCTLAMMIRGLGLGARCALSIFTGLGKLSCPSSSEMNFETHSVGRSPSSPSLTPTIQMFCPSKSFTFVLRSPLVAASLLQVASNAETRASVEDRAASINGAGPHCALSAGLLNEPQWSPGILPVIS</sequence>
<accession>A0ABV0U022</accession>
<evidence type="ECO:0000313" key="1">
    <source>
        <dbReference type="EMBL" id="MEQ2238500.1"/>
    </source>
</evidence>
<dbReference type="Proteomes" id="UP001482620">
    <property type="component" value="Unassembled WGS sequence"/>
</dbReference>